<protein>
    <submittedName>
        <fullName evidence="3">SDR family oxidoreductase</fullName>
    </submittedName>
</protein>
<dbReference type="Proteomes" id="UP001500238">
    <property type="component" value="Unassembled WGS sequence"/>
</dbReference>
<dbReference type="InterPro" id="IPR002347">
    <property type="entry name" value="SDR_fam"/>
</dbReference>
<comment type="caution">
    <text evidence="3">The sequence shown here is derived from an EMBL/GenBank/DDBJ whole genome shotgun (WGS) entry which is preliminary data.</text>
</comment>
<dbReference type="PRINTS" id="PR00081">
    <property type="entry name" value="GDHRDH"/>
</dbReference>
<organism evidence="3 4">
    <name type="scientific">Sphingomonas insulae</name>
    <dbReference type="NCBI Taxonomy" id="424800"/>
    <lineage>
        <taxon>Bacteria</taxon>
        <taxon>Pseudomonadati</taxon>
        <taxon>Pseudomonadota</taxon>
        <taxon>Alphaproteobacteria</taxon>
        <taxon>Sphingomonadales</taxon>
        <taxon>Sphingomonadaceae</taxon>
        <taxon>Sphingomonas</taxon>
    </lineage>
</organism>
<evidence type="ECO:0000256" key="1">
    <source>
        <dbReference type="ARBA" id="ARBA00006484"/>
    </source>
</evidence>
<dbReference type="Pfam" id="PF13561">
    <property type="entry name" value="adh_short_C2"/>
    <property type="match status" value="1"/>
</dbReference>
<evidence type="ECO:0000313" key="4">
    <source>
        <dbReference type="Proteomes" id="UP001500238"/>
    </source>
</evidence>
<dbReference type="SUPFAM" id="SSF51735">
    <property type="entry name" value="NAD(P)-binding Rossmann-fold domains"/>
    <property type="match status" value="1"/>
</dbReference>
<reference evidence="4" key="1">
    <citation type="journal article" date="2019" name="Int. J. Syst. Evol. Microbiol.">
        <title>The Global Catalogue of Microorganisms (GCM) 10K type strain sequencing project: providing services to taxonomists for standard genome sequencing and annotation.</title>
        <authorList>
            <consortium name="The Broad Institute Genomics Platform"/>
            <consortium name="The Broad Institute Genome Sequencing Center for Infectious Disease"/>
            <person name="Wu L."/>
            <person name="Ma J."/>
        </authorList>
    </citation>
    <scope>NUCLEOTIDE SEQUENCE [LARGE SCALE GENOMIC DNA]</scope>
    <source>
        <strain evidence="4">JCM 14603</strain>
    </source>
</reference>
<sequence length="253" mass="26169">MLTPSTRRHVLVTGGARRLGASIARALAADGWRVVIHYGRSADEARTLAAALDGVAIQGDLADAAGATALFARARAAAGGPIAALVNSASSFEYDRPEAIDGALAARLHIVNAVTPAMLAAALAAQDDIDDGAVVNLLDQKLANPNPDFFSYSLSKYALAGATEMLAQALGPKVRVNAVAPGITLPSGDQSEAEFARVAADNLLRRPVGAENVAEAVAYLLGARSVTGQTVYVDCGQRFVRRDGDVMFEGRDG</sequence>
<accession>A0ABP3T1Z8</accession>
<dbReference type="InterPro" id="IPR036291">
    <property type="entry name" value="NAD(P)-bd_dom_sf"/>
</dbReference>
<keyword evidence="4" id="KW-1185">Reference proteome</keyword>
<gene>
    <name evidence="3" type="ORF">GCM10009102_27610</name>
</gene>
<comment type="similarity">
    <text evidence="1">Belongs to the short-chain dehydrogenases/reductases (SDR) family.</text>
</comment>
<dbReference type="EMBL" id="BAAAES010000009">
    <property type="protein sequence ID" value="GAA0674139.1"/>
    <property type="molecule type" value="Genomic_DNA"/>
</dbReference>
<dbReference type="PANTHER" id="PTHR43639">
    <property type="entry name" value="OXIDOREDUCTASE, SHORT-CHAIN DEHYDROGENASE/REDUCTASE FAMILY (AFU_ORTHOLOGUE AFUA_5G02870)"/>
    <property type="match status" value="1"/>
</dbReference>
<evidence type="ECO:0000313" key="3">
    <source>
        <dbReference type="EMBL" id="GAA0674139.1"/>
    </source>
</evidence>
<keyword evidence="2" id="KW-0560">Oxidoreductase</keyword>
<dbReference type="RefSeq" id="WP_163958182.1">
    <property type="nucleotide sequence ID" value="NZ_BAAAES010000009.1"/>
</dbReference>
<name>A0ABP3T1Z8_9SPHN</name>
<evidence type="ECO:0000256" key="2">
    <source>
        <dbReference type="ARBA" id="ARBA00023002"/>
    </source>
</evidence>
<proteinExistence type="inferred from homology"/>
<dbReference type="Gene3D" id="3.40.50.720">
    <property type="entry name" value="NAD(P)-binding Rossmann-like Domain"/>
    <property type="match status" value="1"/>
</dbReference>
<dbReference type="PANTHER" id="PTHR43639:SF1">
    <property type="entry name" value="SHORT-CHAIN DEHYDROGENASE_REDUCTASE FAMILY PROTEIN"/>
    <property type="match status" value="1"/>
</dbReference>